<dbReference type="AlphaFoldDB" id="A0A656HB13"/>
<keyword evidence="4" id="KW-0574">Periplasm</keyword>
<dbReference type="EMBL" id="JH651384">
    <property type="protein sequence ID" value="EIJ33272.1"/>
    <property type="molecule type" value="Genomic_DNA"/>
</dbReference>
<reference evidence="9" key="1">
    <citation type="journal article" date="2011" name="Stand. Genomic Sci.">
        <title>Genome sequence of the filamentous, gliding Thiothrix nivea neotype strain (JP2(T)).</title>
        <authorList>
            <person name="Lapidus A."/>
            <person name="Nolan M."/>
            <person name="Lucas S."/>
            <person name="Glavina Del Rio T."/>
            <person name="Tice H."/>
            <person name="Cheng J.F."/>
            <person name="Tapia R."/>
            <person name="Han C."/>
            <person name="Goodwin L."/>
            <person name="Pitluck S."/>
            <person name="Liolios K."/>
            <person name="Pagani I."/>
            <person name="Ivanova N."/>
            <person name="Huntemann M."/>
            <person name="Mavromatis K."/>
            <person name="Mikhailova N."/>
            <person name="Pati A."/>
            <person name="Chen A."/>
            <person name="Palaniappan K."/>
            <person name="Land M."/>
            <person name="Brambilla E.M."/>
            <person name="Rohde M."/>
            <person name="Abt B."/>
            <person name="Verbarg S."/>
            <person name="Goker M."/>
            <person name="Bristow J."/>
            <person name="Eisen J.A."/>
            <person name="Markowitz V."/>
            <person name="Hugenholtz P."/>
            <person name="Kyrpides N.C."/>
            <person name="Klenk H.P."/>
            <person name="Woyke T."/>
        </authorList>
    </citation>
    <scope>NUCLEOTIDE SEQUENCE [LARGE SCALE GENOMIC DNA]</scope>
    <source>
        <strain evidence="9">ATCC 35100 / DSM 5205 / JP2</strain>
    </source>
</reference>
<dbReference type="InterPro" id="IPR038484">
    <property type="entry name" value="MucB/RseB_C_sf"/>
</dbReference>
<feature type="domain" description="MucB/RseB C-terminal" evidence="7">
    <location>
        <begin position="197"/>
        <end position="292"/>
    </location>
</feature>
<organism evidence="8 9">
    <name type="scientific">Thiothrix nivea (strain ATCC 35100 / DSM 5205 / JP2)</name>
    <dbReference type="NCBI Taxonomy" id="870187"/>
    <lineage>
        <taxon>Bacteria</taxon>
        <taxon>Pseudomonadati</taxon>
        <taxon>Pseudomonadota</taxon>
        <taxon>Gammaproteobacteria</taxon>
        <taxon>Thiotrichales</taxon>
        <taxon>Thiotrichaceae</taxon>
        <taxon>Thiothrix</taxon>
    </lineage>
</organism>
<dbReference type="GO" id="GO:0032885">
    <property type="term" value="P:regulation of polysaccharide biosynthetic process"/>
    <property type="evidence" value="ECO:0007669"/>
    <property type="project" value="TreeGrafter"/>
</dbReference>
<evidence type="ECO:0000256" key="1">
    <source>
        <dbReference type="ARBA" id="ARBA00004418"/>
    </source>
</evidence>
<feature type="signal peptide" evidence="5">
    <location>
        <begin position="1"/>
        <end position="25"/>
    </location>
</feature>
<evidence type="ECO:0000313" key="9">
    <source>
        <dbReference type="Proteomes" id="UP000005317"/>
    </source>
</evidence>
<dbReference type="CDD" id="cd16327">
    <property type="entry name" value="RseB"/>
    <property type="match status" value="1"/>
</dbReference>
<dbReference type="PANTHER" id="PTHR38782:SF1">
    <property type="entry name" value="SIGMA-E FACTOR REGULATORY PROTEIN RSEB"/>
    <property type="match status" value="1"/>
</dbReference>
<accession>A0A656HB13</accession>
<dbReference type="InterPro" id="IPR033436">
    <property type="entry name" value="MucB/RseB_C"/>
</dbReference>
<dbReference type="Pfam" id="PF17188">
    <property type="entry name" value="MucB_RseB_C"/>
    <property type="match status" value="1"/>
</dbReference>
<keyword evidence="3 5" id="KW-0732">Signal</keyword>
<feature type="domain" description="MucB/RseB N-terminal" evidence="6">
    <location>
        <begin position="29"/>
        <end position="79"/>
    </location>
</feature>
<evidence type="ECO:0000256" key="5">
    <source>
        <dbReference type="SAM" id="SignalP"/>
    </source>
</evidence>
<dbReference type="Pfam" id="PF03888">
    <property type="entry name" value="MucB_RseB"/>
    <property type="match status" value="2"/>
</dbReference>
<dbReference type="GO" id="GO:0045152">
    <property type="term" value="F:antisigma factor binding"/>
    <property type="evidence" value="ECO:0007669"/>
    <property type="project" value="TreeGrafter"/>
</dbReference>
<comment type="subcellular location">
    <subcellularLocation>
        <location evidence="1">Periplasm</location>
    </subcellularLocation>
</comment>
<evidence type="ECO:0000259" key="6">
    <source>
        <dbReference type="Pfam" id="PF03888"/>
    </source>
</evidence>
<comment type="similarity">
    <text evidence="2">Belongs to the RseB family.</text>
</comment>
<name>A0A656HB13_THINJ</name>
<feature type="domain" description="MucB/RseB N-terminal" evidence="6">
    <location>
        <begin position="94"/>
        <end position="178"/>
    </location>
</feature>
<dbReference type="Gene3D" id="2.50.20.10">
    <property type="entry name" value="Lipoprotein localisation LolA/LolB/LppX"/>
    <property type="match status" value="1"/>
</dbReference>
<evidence type="ECO:0000256" key="4">
    <source>
        <dbReference type="ARBA" id="ARBA00022764"/>
    </source>
</evidence>
<sequence length="296" mass="32008" precursor="true">MPMNVKNPVAMAVLAGVLAWPVAGAADEALDLLAQMRNAVHTLDYSGTLVYAQGNELSTYQISHKLENGAERESVIRLEQGQGAASEQVESFSLAKFQQVQPQMEQVYSLELGGQEFVANRNCDVIVARPRDKMRYLQRYCIDPASGMLLKYSLIDRSHQSVEQLIFTALDIAPAVQSAAQFRADVTPPGKTPDAPSSTDWVFGTLPAGFQQVQDLRQDAVNGQTPLRQIILSDGMTSVSVFITPPGAPGILESLEFSAGAMNIYTTEVDGYRVALVGEVPVATLKAVGEGLQHVQ</sequence>
<gene>
    <name evidence="8" type="ORF">Thini_0635</name>
</gene>
<evidence type="ECO:0000256" key="3">
    <source>
        <dbReference type="ARBA" id="ARBA00022729"/>
    </source>
</evidence>
<keyword evidence="9" id="KW-1185">Reference proteome</keyword>
<dbReference type="InterPro" id="IPR033434">
    <property type="entry name" value="MucB/RseB_N"/>
</dbReference>
<dbReference type="Proteomes" id="UP000005317">
    <property type="component" value="Unassembled WGS sequence"/>
</dbReference>
<dbReference type="PANTHER" id="PTHR38782">
    <property type="match status" value="1"/>
</dbReference>
<proteinExistence type="inferred from homology"/>
<dbReference type="PIRSF" id="PIRSF005427">
    <property type="entry name" value="RseB"/>
    <property type="match status" value="1"/>
</dbReference>
<evidence type="ECO:0000313" key="8">
    <source>
        <dbReference type="EMBL" id="EIJ33272.1"/>
    </source>
</evidence>
<dbReference type="GO" id="GO:0030288">
    <property type="term" value="C:outer membrane-bounded periplasmic space"/>
    <property type="evidence" value="ECO:0007669"/>
    <property type="project" value="TreeGrafter"/>
</dbReference>
<dbReference type="InterPro" id="IPR005588">
    <property type="entry name" value="MucB_RseB"/>
</dbReference>
<dbReference type="Gene3D" id="3.30.200.100">
    <property type="entry name" value="MucB/RseB, C-terminal domain"/>
    <property type="match status" value="1"/>
</dbReference>
<feature type="chain" id="PRO_5025043936" evidence="5">
    <location>
        <begin position="26"/>
        <end position="296"/>
    </location>
</feature>
<evidence type="ECO:0000256" key="2">
    <source>
        <dbReference type="ARBA" id="ARBA00008150"/>
    </source>
</evidence>
<protein>
    <submittedName>
        <fullName evidence="8">Sigma E regulatory protein, MucB/RseB</fullName>
    </submittedName>
</protein>
<evidence type="ECO:0000259" key="7">
    <source>
        <dbReference type="Pfam" id="PF17188"/>
    </source>
</evidence>
<dbReference type="RefSeq" id="WP_002707226.1">
    <property type="nucleotide sequence ID" value="NZ_JH651384.1"/>
</dbReference>